<gene>
    <name evidence="2" type="ordered locus">Fjoh_3598</name>
</gene>
<dbReference type="GeneID" id="31766510"/>
<accession>A5FDW3</accession>
<evidence type="ECO:0000313" key="2">
    <source>
        <dbReference type="EMBL" id="ABQ06612.1"/>
    </source>
</evidence>
<evidence type="ECO:0000256" key="1">
    <source>
        <dbReference type="SAM" id="SignalP"/>
    </source>
</evidence>
<keyword evidence="3" id="KW-1185">Reference proteome</keyword>
<sequence length="324" mass="36188">MKNFTSLMSLVFLILSSPATSQVDYKLTGELLKAIKEHNDGYEQLNKLSSIIKKMEETGEKPETEPDDNWHALAQKYKNADEDIKAAKLPTDFPADRYKISSEQFNNCFSKSSNLDILTRYQTELSNASAVGEQELKTIETEKEKIKSSFAALNYLIDGYALFSTEPIYGSLFTSDLFSLLNTVRPALGEYSASLNKYEKKLRKEVDAARLHSSNLQNNINTLRGSFCSLDGVYNGEDRPAGANFSWKHMLNLKRSGSSYTGKFTMVKSNGASKRESNVSGISISGNNITFNTSWGKYTGRISTNFSDITILRDPYGASYVMSK</sequence>
<feature type="signal peptide" evidence="1">
    <location>
        <begin position="1"/>
        <end position="21"/>
    </location>
</feature>
<dbReference type="AlphaFoldDB" id="A5FDW3"/>
<dbReference type="Proteomes" id="UP000006694">
    <property type="component" value="Chromosome"/>
</dbReference>
<name>A5FDW3_FLAJ1</name>
<dbReference type="KEGG" id="fjo:Fjoh_3598"/>
<dbReference type="HOGENOM" id="CLU_857257_0_0_10"/>
<reference evidence="2 3" key="1">
    <citation type="journal article" date="2009" name="Appl. Environ. Microbiol.">
        <title>Novel features of the polysaccharide-digesting gliding bacterium Flavobacterium johnsoniae as revealed by genome sequence analysis.</title>
        <authorList>
            <person name="McBride M.J."/>
            <person name="Xie G."/>
            <person name="Martens E.C."/>
            <person name="Lapidus A."/>
            <person name="Henrissat B."/>
            <person name="Rhodes R.G."/>
            <person name="Goltsman E."/>
            <person name="Wang W."/>
            <person name="Xu J."/>
            <person name="Hunnicutt D.W."/>
            <person name="Staroscik A.M."/>
            <person name="Hoover T.R."/>
            <person name="Cheng Y.Q."/>
            <person name="Stein J.L."/>
        </authorList>
    </citation>
    <scope>NUCLEOTIDE SEQUENCE [LARGE SCALE GENOMIC DNA]</scope>
    <source>
        <strain evidence="3">ATCC 17061 / DSM 2064 / JCM 8514 / BCRC 14874 / CCUG 350202 / NBRC 14942 / NCIMB 11054 / UW101</strain>
    </source>
</reference>
<feature type="chain" id="PRO_5002682684" evidence="1">
    <location>
        <begin position="22"/>
        <end position="324"/>
    </location>
</feature>
<protein>
    <submittedName>
        <fullName evidence="2">Uncharacterized protein</fullName>
    </submittedName>
</protein>
<dbReference type="EMBL" id="CP000685">
    <property type="protein sequence ID" value="ABQ06612.1"/>
    <property type="molecule type" value="Genomic_DNA"/>
</dbReference>
<keyword evidence="1" id="KW-0732">Signal</keyword>
<proteinExistence type="predicted"/>
<organism evidence="2 3">
    <name type="scientific">Flavobacterium johnsoniae (strain ATCC 17061 / DSM 2064 / JCM 8514 / BCRC 14874 / CCUG 350202 / NBRC 14942 / NCIMB 11054 / UW101)</name>
    <name type="common">Cytophaga johnsonae</name>
    <dbReference type="NCBI Taxonomy" id="376686"/>
    <lineage>
        <taxon>Bacteria</taxon>
        <taxon>Pseudomonadati</taxon>
        <taxon>Bacteroidota</taxon>
        <taxon>Flavobacteriia</taxon>
        <taxon>Flavobacteriales</taxon>
        <taxon>Flavobacteriaceae</taxon>
        <taxon>Flavobacterium</taxon>
    </lineage>
</organism>
<evidence type="ECO:0000313" key="3">
    <source>
        <dbReference type="Proteomes" id="UP000006694"/>
    </source>
</evidence>
<dbReference type="RefSeq" id="WP_012025579.1">
    <property type="nucleotide sequence ID" value="NC_009441.1"/>
</dbReference>